<comment type="caution">
    <text evidence="1">The sequence shown here is derived from an EMBL/GenBank/DDBJ whole genome shotgun (WGS) entry which is preliminary data.</text>
</comment>
<evidence type="ECO:0000313" key="2">
    <source>
        <dbReference type="Proteomes" id="UP000729701"/>
    </source>
</evidence>
<dbReference type="EMBL" id="JAHHGZ010000017">
    <property type="protein sequence ID" value="MBW4668993.1"/>
    <property type="molecule type" value="Genomic_DNA"/>
</dbReference>
<evidence type="ECO:0000313" key="1">
    <source>
        <dbReference type="EMBL" id="MBW4668993.1"/>
    </source>
</evidence>
<reference evidence="1" key="2">
    <citation type="journal article" date="2022" name="Microbiol. Resour. Announc.">
        <title>Metagenome Sequencing to Explore Phylogenomics of Terrestrial Cyanobacteria.</title>
        <authorList>
            <person name="Ward R.D."/>
            <person name="Stajich J.E."/>
            <person name="Johansen J.R."/>
            <person name="Huntemann M."/>
            <person name="Clum A."/>
            <person name="Foster B."/>
            <person name="Foster B."/>
            <person name="Roux S."/>
            <person name="Palaniappan K."/>
            <person name="Varghese N."/>
            <person name="Mukherjee S."/>
            <person name="Reddy T.B.K."/>
            <person name="Daum C."/>
            <person name="Copeland A."/>
            <person name="Chen I.A."/>
            <person name="Ivanova N.N."/>
            <person name="Kyrpides N.C."/>
            <person name="Shapiro N."/>
            <person name="Eloe-Fadrosh E.A."/>
            <person name="Pietrasiak N."/>
        </authorList>
    </citation>
    <scope>NUCLEOTIDE SEQUENCE</scope>
    <source>
        <strain evidence="1">GSE-NOS-MK-12-04C</strain>
    </source>
</reference>
<dbReference type="AlphaFoldDB" id="A0A951QPY7"/>
<dbReference type="Proteomes" id="UP000729701">
    <property type="component" value="Unassembled WGS sequence"/>
</dbReference>
<reference evidence="1" key="1">
    <citation type="submission" date="2021-05" db="EMBL/GenBank/DDBJ databases">
        <authorList>
            <person name="Pietrasiak N."/>
            <person name="Ward R."/>
            <person name="Stajich J.E."/>
            <person name="Kurbessoian T."/>
        </authorList>
    </citation>
    <scope>NUCLEOTIDE SEQUENCE</scope>
    <source>
        <strain evidence="1">GSE-NOS-MK-12-04C</strain>
    </source>
</reference>
<protein>
    <submittedName>
        <fullName evidence="1">Uncharacterized protein</fullName>
    </submittedName>
</protein>
<name>A0A951QPY7_9CYAN</name>
<gene>
    <name evidence="1" type="ORF">KME60_16600</name>
</gene>
<sequence length="154" mass="17610">MCANALLVILWGCAVPGFNTNSITWETYKNSRYGFEFPRPSNWTELPRPENDDGTAFVSPQNNSVQIRGWAGNQLQNPTNKDSITKKSINSNFKTAQGVSGVLMVEVGSLTSSMTLTLQQGQVKYYWQGQSNSQEFDNYYRFFYYIAQQYRIEK</sequence>
<proteinExistence type="predicted"/>
<accession>A0A951QPY7</accession>
<organism evidence="1 2">
    <name type="scientific">Cyanomargarita calcarea GSE-NOS-MK-12-04C</name>
    <dbReference type="NCBI Taxonomy" id="2839659"/>
    <lineage>
        <taxon>Bacteria</taxon>
        <taxon>Bacillati</taxon>
        <taxon>Cyanobacteriota</taxon>
        <taxon>Cyanophyceae</taxon>
        <taxon>Nostocales</taxon>
        <taxon>Cyanomargaritaceae</taxon>
        <taxon>Cyanomargarita</taxon>
    </lineage>
</organism>